<sequence length="69" mass="7597">MAERHRSKDGSKDSDKIIGETTEIGQQGRSGGNLERDVATQDEKKRTTENPEGTTRVTGQDKRNHGETA</sequence>
<accession>A0ABW2B5D0</accession>
<feature type="compositionally biased region" description="Basic and acidic residues" evidence="1">
    <location>
        <begin position="1"/>
        <end position="18"/>
    </location>
</feature>
<feature type="region of interest" description="Disordered" evidence="1">
    <location>
        <begin position="1"/>
        <end position="69"/>
    </location>
</feature>
<reference evidence="3" key="1">
    <citation type="journal article" date="2019" name="Int. J. Syst. Evol. Microbiol.">
        <title>The Global Catalogue of Microorganisms (GCM) 10K type strain sequencing project: providing services to taxonomists for standard genome sequencing and annotation.</title>
        <authorList>
            <consortium name="The Broad Institute Genomics Platform"/>
            <consortium name="The Broad Institute Genome Sequencing Center for Infectious Disease"/>
            <person name="Wu L."/>
            <person name="Ma J."/>
        </authorList>
    </citation>
    <scope>NUCLEOTIDE SEQUENCE [LARGE SCALE GENOMIC DNA]</scope>
    <source>
        <strain evidence="3">CCUG 66188</strain>
    </source>
</reference>
<evidence type="ECO:0000313" key="2">
    <source>
        <dbReference type="EMBL" id="MFC6760376.1"/>
    </source>
</evidence>
<evidence type="ECO:0000313" key="3">
    <source>
        <dbReference type="Proteomes" id="UP001596353"/>
    </source>
</evidence>
<evidence type="ECO:0000256" key="1">
    <source>
        <dbReference type="SAM" id="MobiDB-lite"/>
    </source>
</evidence>
<protein>
    <submittedName>
        <fullName evidence="2">Uncharacterized protein</fullName>
    </submittedName>
</protein>
<proteinExistence type="predicted"/>
<name>A0ABW2B5D0_9RHOB</name>
<comment type="caution">
    <text evidence="2">The sequence shown here is derived from an EMBL/GenBank/DDBJ whole genome shotgun (WGS) entry which is preliminary data.</text>
</comment>
<keyword evidence="3" id="KW-1185">Reference proteome</keyword>
<organism evidence="2 3">
    <name type="scientific">Sulfitobacter porphyrae</name>
    <dbReference type="NCBI Taxonomy" id="1246864"/>
    <lineage>
        <taxon>Bacteria</taxon>
        <taxon>Pseudomonadati</taxon>
        <taxon>Pseudomonadota</taxon>
        <taxon>Alphaproteobacteria</taxon>
        <taxon>Rhodobacterales</taxon>
        <taxon>Roseobacteraceae</taxon>
        <taxon>Sulfitobacter</taxon>
    </lineage>
</organism>
<feature type="compositionally biased region" description="Basic and acidic residues" evidence="1">
    <location>
        <begin position="34"/>
        <end position="49"/>
    </location>
</feature>
<dbReference type="Proteomes" id="UP001596353">
    <property type="component" value="Unassembled WGS sequence"/>
</dbReference>
<feature type="compositionally biased region" description="Basic and acidic residues" evidence="1">
    <location>
        <begin position="59"/>
        <end position="69"/>
    </location>
</feature>
<dbReference type="EMBL" id="JBHSWG010000001">
    <property type="protein sequence ID" value="MFC6760376.1"/>
    <property type="molecule type" value="Genomic_DNA"/>
</dbReference>
<gene>
    <name evidence="2" type="ORF">ACFQFQ_14180</name>
</gene>